<reference evidence="4" key="5">
    <citation type="submission" date="2015-06" db="UniProtKB">
        <authorList>
            <consortium name="EnsemblFungi"/>
        </authorList>
    </citation>
    <scope>IDENTIFICATION</scope>
    <source>
        <strain evidence="4">ATCC 64411</strain>
    </source>
</reference>
<feature type="domain" description="Clr5" evidence="2">
    <location>
        <begin position="12"/>
        <end position="61"/>
    </location>
</feature>
<evidence type="ECO:0000256" key="1">
    <source>
        <dbReference type="SAM" id="MobiDB-lite"/>
    </source>
</evidence>
<organism evidence="4 5">
    <name type="scientific">Magnaporthiopsis poae (strain ATCC 64411 / 73-15)</name>
    <name type="common">Kentucky bluegrass fungus</name>
    <name type="synonym">Magnaporthe poae</name>
    <dbReference type="NCBI Taxonomy" id="644358"/>
    <lineage>
        <taxon>Eukaryota</taxon>
        <taxon>Fungi</taxon>
        <taxon>Dikarya</taxon>
        <taxon>Ascomycota</taxon>
        <taxon>Pezizomycotina</taxon>
        <taxon>Sordariomycetes</taxon>
        <taxon>Sordariomycetidae</taxon>
        <taxon>Magnaporthales</taxon>
        <taxon>Magnaporthaceae</taxon>
        <taxon>Magnaporthiopsis</taxon>
    </lineage>
</organism>
<dbReference type="EMBL" id="ADBL01000841">
    <property type="status" value="NOT_ANNOTATED_CDS"/>
    <property type="molecule type" value="Genomic_DNA"/>
</dbReference>
<reference evidence="4" key="4">
    <citation type="journal article" date="2015" name="G3 (Bethesda)">
        <title>Genome sequences of three phytopathogenic species of the Magnaporthaceae family of fungi.</title>
        <authorList>
            <person name="Okagaki L.H."/>
            <person name="Nunes C.C."/>
            <person name="Sailsbery J."/>
            <person name="Clay B."/>
            <person name="Brown D."/>
            <person name="John T."/>
            <person name="Oh Y."/>
            <person name="Young N."/>
            <person name="Fitzgerald M."/>
            <person name="Haas B.J."/>
            <person name="Zeng Q."/>
            <person name="Young S."/>
            <person name="Adiconis X."/>
            <person name="Fan L."/>
            <person name="Levin J.Z."/>
            <person name="Mitchell T.K."/>
            <person name="Okubara P.A."/>
            <person name="Farman M.L."/>
            <person name="Kohn L.M."/>
            <person name="Birren B."/>
            <person name="Ma L.-J."/>
            <person name="Dean R.A."/>
        </authorList>
    </citation>
    <scope>NUCLEOTIDE SEQUENCE</scope>
    <source>
        <strain evidence="4">ATCC 64411 / 73-15</strain>
    </source>
</reference>
<feature type="compositionally biased region" description="Basic and acidic residues" evidence="1">
    <location>
        <begin position="140"/>
        <end position="155"/>
    </location>
</feature>
<dbReference type="InterPro" id="IPR025676">
    <property type="entry name" value="Clr5_dom"/>
</dbReference>
<evidence type="ECO:0000313" key="4">
    <source>
        <dbReference type="EnsemblFungi" id="MAPG_03509T0"/>
    </source>
</evidence>
<dbReference type="Pfam" id="PF14420">
    <property type="entry name" value="Clr5"/>
    <property type="match status" value="1"/>
</dbReference>
<reference evidence="3" key="2">
    <citation type="submission" date="2010-05" db="EMBL/GenBank/DDBJ databases">
        <title>The Genome Sequence of Magnaporthe poae strain ATCC 64411.</title>
        <authorList>
            <consortium name="The Broad Institute Genome Sequencing Platform"/>
            <consortium name="Broad Institute Genome Sequencing Center for Infectious Disease"/>
            <person name="Ma L.-J."/>
            <person name="Dead R."/>
            <person name="Young S."/>
            <person name="Zeng Q."/>
            <person name="Koehrsen M."/>
            <person name="Alvarado L."/>
            <person name="Berlin A."/>
            <person name="Chapman S.B."/>
            <person name="Chen Z."/>
            <person name="Freedman E."/>
            <person name="Gellesch M."/>
            <person name="Goldberg J."/>
            <person name="Griggs A."/>
            <person name="Gujja S."/>
            <person name="Heilman E.R."/>
            <person name="Heiman D."/>
            <person name="Hepburn T."/>
            <person name="Howarth C."/>
            <person name="Jen D."/>
            <person name="Larson L."/>
            <person name="Mehta T."/>
            <person name="Neiman D."/>
            <person name="Pearson M."/>
            <person name="Roberts A."/>
            <person name="Saif S."/>
            <person name="Shea T."/>
            <person name="Shenoy N."/>
            <person name="Sisk P."/>
            <person name="Stolte C."/>
            <person name="Sykes S."/>
            <person name="Walk T."/>
            <person name="White J."/>
            <person name="Yandava C."/>
            <person name="Haas B."/>
            <person name="Nusbaum C."/>
            <person name="Birren B."/>
        </authorList>
    </citation>
    <scope>NUCLEOTIDE SEQUENCE</scope>
    <source>
        <strain evidence="3">ATCC 64411</strain>
    </source>
</reference>
<evidence type="ECO:0000313" key="5">
    <source>
        <dbReference type="Proteomes" id="UP000011715"/>
    </source>
</evidence>
<feature type="region of interest" description="Disordered" evidence="1">
    <location>
        <begin position="106"/>
        <end position="181"/>
    </location>
</feature>
<protein>
    <recommendedName>
        <fullName evidence="2">Clr5 domain-containing protein</fullName>
    </recommendedName>
</protein>
<evidence type="ECO:0000313" key="3">
    <source>
        <dbReference type="EMBL" id="KLU84467.1"/>
    </source>
</evidence>
<dbReference type="VEuPathDB" id="FungiDB:MAPG_03509"/>
<dbReference type="EMBL" id="ADBL01000842">
    <property type="status" value="NOT_ANNOTATED_CDS"/>
    <property type="molecule type" value="Genomic_DNA"/>
</dbReference>
<gene>
    <name evidence="3" type="ORF">MAPG_03509</name>
</gene>
<sequence length="518" mass="58312">MEPNGPAFSRRCWEERRETIVRLYQAEDCDFKTLVEIMKSNGFSATRREYMKKLKQWGIHKNVKADEYAAIVRIQARRQAEGKQTSFRVRKRPVSQANISRYLRRSRKNESLRSAVDAPTPPFVEYGTPVASPSSPAASFDRDCEFVHSGPERGKSSSLPSTPDAAVGDSGRPPVGIEYTTPERNGRWVPVAAQDVSVSPPSSTLVAGLAQYDECIRHCPYQARFLATFLSIHARHPSLHRAQAVVFDYVRRVLRRRLGAQWPDHPLVRIVHILYLATRYHASSVVHDPAVMLFLDDIYDSNSSSSSSDNIPAATTSVRSGTVDGEGKTPAGMSQVRRWEWTFFALRAHFDRVADCTATGDGGDGSSAIRSLRRRLAELHQGIAAEQNPPFDSLLKLLIFIAHKGPAEMHLEPLYVHLIQQPRSLNKIVSCIKDLVGFLWGDWTDGKTRFHYLRALVIALWRFEHSYTMMADGEAAAVLRLWRLPLDAWLGDNKGEMEVQGNQPPAELRRLMDRPKGS</sequence>
<name>A0A0C4DU73_MAGP6</name>
<reference evidence="3" key="3">
    <citation type="submission" date="2011-03" db="EMBL/GenBank/DDBJ databases">
        <title>Annotation of Magnaporthe poae ATCC 64411.</title>
        <authorList>
            <person name="Ma L.-J."/>
            <person name="Dead R."/>
            <person name="Young S.K."/>
            <person name="Zeng Q."/>
            <person name="Gargeya S."/>
            <person name="Fitzgerald M."/>
            <person name="Haas B."/>
            <person name="Abouelleil A."/>
            <person name="Alvarado L."/>
            <person name="Arachchi H.M."/>
            <person name="Berlin A."/>
            <person name="Brown A."/>
            <person name="Chapman S.B."/>
            <person name="Chen Z."/>
            <person name="Dunbar C."/>
            <person name="Freedman E."/>
            <person name="Gearin G."/>
            <person name="Gellesch M."/>
            <person name="Goldberg J."/>
            <person name="Griggs A."/>
            <person name="Gujja S."/>
            <person name="Heiman D."/>
            <person name="Howarth C."/>
            <person name="Larson L."/>
            <person name="Lui A."/>
            <person name="MacDonald P.J.P."/>
            <person name="Mehta T."/>
            <person name="Montmayeur A."/>
            <person name="Murphy C."/>
            <person name="Neiman D."/>
            <person name="Pearson M."/>
            <person name="Priest M."/>
            <person name="Roberts A."/>
            <person name="Saif S."/>
            <person name="Shea T."/>
            <person name="Shenoy N."/>
            <person name="Sisk P."/>
            <person name="Stolte C."/>
            <person name="Sykes S."/>
            <person name="Yandava C."/>
            <person name="Wortman J."/>
            <person name="Nusbaum C."/>
            <person name="Birren B."/>
        </authorList>
    </citation>
    <scope>NUCLEOTIDE SEQUENCE</scope>
    <source>
        <strain evidence="3">ATCC 64411</strain>
    </source>
</reference>
<feature type="region of interest" description="Disordered" evidence="1">
    <location>
        <begin position="302"/>
        <end position="332"/>
    </location>
</feature>
<accession>A0A0C4DU73</accession>
<dbReference type="eggNOG" id="ENOG502RZNG">
    <property type="taxonomic scope" value="Eukaryota"/>
</dbReference>
<dbReference type="AlphaFoldDB" id="A0A0C4DU73"/>
<dbReference type="PANTHER" id="PTHR38788:SF3">
    <property type="entry name" value="CLR5 DOMAIN-CONTAINING PROTEIN"/>
    <property type="match status" value="1"/>
</dbReference>
<dbReference type="OrthoDB" id="5308957at2759"/>
<keyword evidence="5" id="KW-1185">Reference proteome</keyword>
<dbReference type="PANTHER" id="PTHR38788">
    <property type="entry name" value="CLR5 DOMAIN-CONTAINING PROTEIN"/>
    <property type="match status" value="1"/>
</dbReference>
<feature type="compositionally biased region" description="Low complexity" evidence="1">
    <location>
        <begin position="129"/>
        <end position="139"/>
    </location>
</feature>
<reference evidence="5" key="1">
    <citation type="submission" date="2010-05" db="EMBL/GenBank/DDBJ databases">
        <title>The genome sequence of Magnaporthe poae strain ATCC 64411.</title>
        <authorList>
            <person name="Ma L.-J."/>
            <person name="Dead R."/>
            <person name="Young S."/>
            <person name="Zeng Q."/>
            <person name="Koehrsen M."/>
            <person name="Alvarado L."/>
            <person name="Berlin A."/>
            <person name="Chapman S.B."/>
            <person name="Chen Z."/>
            <person name="Freedman E."/>
            <person name="Gellesch M."/>
            <person name="Goldberg J."/>
            <person name="Griggs A."/>
            <person name="Gujja S."/>
            <person name="Heilman E.R."/>
            <person name="Heiman D."/>
            <person name="Hepburn T."/>
            <person name="Howarth C."/>
            <person name="Jen D."/>
            <person name="Larson L."/>
            <person name="Mehta T."/>
            <person name="Neiman D."/>
            <person name="Pearson M."/>
            <person name="Roberts A."/>
            <person name="Saif S."/>
            <person name="Shea T."/>
            <person name="Shenoy N."/>
            <person name="Sisk P."/>
            <person name="Stolte C."/>
            <person name="Sykes S."/>
            <person name="Walk T."/>
            <person name="White J."/>
            <person name="Yandava C."/>
            <person name="Haas B."/>
            <person name="Nusbaum C."/>
            <person name="Birren B."/>
        </authorList>
    </citation>
    <scope>NUCLEOTIDE SEQUENCE [LARGE SCALE GENOMIC DNA]</scope>
    <source>
        <strain evidence="5">ATCC 64411 / 73-15</strain>
    </source>
</reference>
<dbReference type="EMBL" id="GL876967">
    <property type="protein sequence ID" value="KLU84467.1"/>
    <property type="molecule type" value="Genomic_DNA"/>
</dbReference>
<proteinExistence type="predicted"/>
<evidence type="ECO:0000259" key="2">
    <source>
        <dbReference type="Pfam" id="PF14420"/>
    </source>
</evidence>
<dbReference type="STRING" id="644358.A0A0C4DU73"/>
<dbReference type="Proteomes" id="UP000011715">
    <property type="component" value="Unassembled WGS sequence"/>
</dbReference>
<dbReference type="EnsemblFungi" id="MAPG_03509T0">
    <property type="protein sequence ID" value="MAPG_03509T0"/>
    <property type="gene ID" value="MAPG_03509"/>
</dbReference>